<evidence type="ECO:0000313" key="2">
    <source>
        <dbReference type="EMBL" id="MFD1673947.1"/>
    </source>
</evidence>
<gene>
    <name evidence="2" type="ORF">ACFSB2_04390</name>
</gene>
<dbReference type="InterPro" id="IPR029442">
    <property type="entry name" value="GyrI-like"/>
</dbReference>
<dbReference type="EMBL" id="JBHUCX010000014">
    <property type="protein sequence ID" value="MFD1673947.1"/>
    <property type="molecule type" value="Genomic_DNA"/>
</dbReference>
<evidence type="ECO:0000259" key="1">
    <source>
        <dbReference type="SMART" id="SM00871"/>
    </source>
</evidence>
<protein>
    <submittedName>
        <fullName evidence="2">GyrI-like domain-containing protein</fullName>
    </submittedName>
</protein>
<dbReference type="Pfam" id="PF06445">
    <property type="entry name" value="GyrI-like"/>
    <property type="match status" value="1"/>
</dbReference>
<name>A0ABW4JCA1_9BACL</name>
<comment type="caution">
    <text evidence="2">The sequence shown here is derived from an EMBL/GenBank/DDBJ whole genome shotgun (WGS) entry which is preliminary data.</text>
</comment>
<proteinExistence type="predicted"/>
<dbReference type="SUPFAM" id="SSF55136">
    <property type="entry name" value="Probable bacterial effector-binding domain"/>
    <property type="match status" value="1"/>
</dbReference>
<dbReference type="Gene3D" id="3.20.80.10">
    <property type="entry name" value="Regulatory factor, effector binding domain"/>
    <property type="match status" value="1"/>
</dbReference>
<evidence type="ECO:0000313" key="3">
    <source>
        <dbReference type="Proteomes" id="UP001597079"/>
    </source>
</evidence>
<sequence>MNIDVVSQPKTFTLYGFSKVHDADTEYRATMFELMDRLWTEVRAKQLAHLGINHVVYDCGDVVFSGVELSGEPETILEKRQVTLQKYAYWKHIGPYSELGNVYDGISATLKEMGLTPTCPSMEIYGDWTEDESKLETEIYMSIE</sequence>
<dbReference type="InterPro" id="IPR011256">
    <property type="entry name" value="Reg_factor_effector_dom_sf"/>
</dbReference>
<keyword evidence="3" id="KW-1185">Reference proteome</keyword>
<dbReference type="InterPro" id="IPR010499">
    <property type="entry name" value="AraC_E-bd"/>
</dbReference>
<feature type="domain" description="AraC effector-binding" evidence="1">
    <location>
        <begin position="1"/>
        <end position="144"/>
    </location>
</feature>
<organism evidence="2 3">
    <name type="scientific">Alicyclobacillus fodiniaquatilis</name>
    <dbReference type="NCBI Taxonomy" id="1661150"/>
    <lineage>
        <taxon>Bacteria</taxon>
        <taxon>Bacillati</taxon>
        <taxon>Bacillota</taxon>
        <taxon>Bacilli</taxon>
        <taxon>Bacillales</taxon>
        <taxon>Alicyclobacillaceae</taxon>
        <taxon>Alicyclobacillus</taxon>
    </lineage>
</organism>
<dbReference type="RefSeq" id="WP_377941575.1">
    <property type="nucleotide sequence ID" value="NZ_JBHUCX010000014.1"/>
</dbReference>
<reference evidence="3" key="1">
    <citation type="journal article" date="2019" name="Int. J. Syst. Evol. Microbiol.">
        <title>The Global Catalogue of Microorganisms (GCM) 10K type strain sequencing project: providing services to taxonomists for standard genome sequencing and annotation.</title>
        <authorList>
            <consortium name="The Broad Institute Genomics Platform"/>
            <consortium name="The Broad Institute Genome Sequencing Center for Infectious Disease"/>
            <person name="Wu L."/>
            <person name="Ma J."/>
        </authorList>
    </citation>
    <scope>NUCLEOTIDE SEQUENCE [LARGE SCALE GENOMIC DNA]</scope>
    <source>
        <strain evidence="3">CGMCC 1.12286</strain>
    </source>
</reference>
<dbReference type="SMART" id="SM00871">
    <property type="entry name" value="AraC_E_bind"/>
    <property type="match status" value="1"/>
</dbReference>
<dbReference type="Proteomes" id="UP001597079">
    <property type="component" value="Unassembled WGS sequence"/>
</dbReference>
<accession>A0ABW4JCA1</accession>